<dbReference type="InterPro" id="IPR029154">
    <property type="entry name" value="HIBADH-like_NADP-bd"/>
</dbReference>
<dbReference type="Pfam" id="PF14833">
    <property type="entry name" value="NAD_binding_11"/>
    <property type="match status" value="2"/>
</dbReference>
<dbReference type="GeneID" id="87862326"/>
<dbReference type="GO" id="GO:0016491">
    <property type="term" value="F:oxidoreductase activity"/>
    <property type="evidence" value="ECO:0007669"/>
    <property type="project" value="InterPro"/>
</dbReference>
<evidence type="ECO:0000256" key="4">
    <source>
        <dbReference type="ARBA" id="ARBA00022679"/>
    </source>
</evidence>
<dbReference type="GO" id="GO:0042054">
    <property type="term" value="F:histone methyltransferase activity"/>
    <property type="evidence" value="ECO:0007669"/>
    <property type="project" value="InterPro"/>
</dbReference>
<dbReference type="SUPFAM" id="SSF82199">
    <property type="entry name" value="SET domain"/>
    <property type="match status" value="1"/>
</dbReference>
<dbReference type="SMART" id="SM00317">
    <property type="entry name" value="SET"/>
    <property type="match status" value="1"/>
</dbReference>
<gene>
    <name evidence="9" type="ORF">B0H65DRAFT_435005</name>
</gene>
<proteinExistence type="predicted"/>
<dbReference type="SUPFAM" id="SSF48179">
    <property type="entry name" value="6-phosphogluconate dehydrogenase C-terminal domain-like"/>
    <property type="match status" value="2"/>
</dbReference>
<feature type="domain" description="Post-SET" evidence="8">
    <location>
        <begin position="795"/>
        <end position="811"/>
    </location>
</feature>
<dbReference type="InterPro" id="IPR001214">
    <property type="entry name" value="SET_dom"/>
</dbReference>
<dbReference type="InterPro" id="IPR036291">
    <property type="entry name" value="NAD(P)-bd_dom_sf"/>
</dbReference>
<evidence type="ECO:0000259" key="7">
    <source>
        <dbReference type="PROSITE" id="PS50867"/>
    </source>
</evidence>
<dbReference type="GO" id="GO:0032259">
    <property type="term" value="P:methylation"/>
    <property type="evidence" value="ECO:0007669"/>
    <property type="project" value="UniProtKB-KW"/>
</dbReference>
<keyword evidence="2" id="KW-0158">Chromosome</keyword>
<dbReference type="InterPro" id="IPR003616">
    <property type="entry name" value="Post-SET_dom"/>
</dbReference>
<dbReference type="PROSITE" id="PS50280">
    <property type="entry name" value="SET"/>
    <property type="match status" value="1"/>
</dbReference>
<dbReference type="Gene3D" id="2.170.270.10">
    <property type="entry name" value="SET domain"/>
    <property type="match status" value="1"/>
</dbReference>
<dbReference type="RefSeq" id="XP_062677333.1">
    <property type="nucleotide sequence ID" value="XM_062825172.1"/>
</dbReference>
<comment type="subcellular location">
    <subcellularLocation>
        <location evidence="1">Chromosome</location>
    </subcellularLocation>
</comment>
<dbReference type="Pfam" id="PF05033">
    <property type="entry name" value="Pre-SET"/>
    <property type="match status" value="1"/>
</dbReference>
<keyword evidence="4" id="KW-0808">Transferase</keyword>
<dbReference type="Gene3D" id="3.40.50.720">
    <property type="entry name" value="NAD(P)-binding Rossmann-like Domain"/>
    <property type="match status" value="1"/>
</dbReference>
<dbReference type="PROSITE" id="PS50868">
    <property type="entry name" value="POST_SET"/>
    <property type="match status" value="1"/>
</dbReference>
<protein>
    <submittedName>
        <fullName evidence="9">SET domain-containing protein</fullName>
    </submittedName>
</protein>
<dbReference type="SMART" id="SM00468">
    <property type="entry name" value="PreSET"/>
    <property type="match status" value="1"/>
</dbReference>
<dbReference type="Pfam" id="PF00856">
    <property type="entry name" value="SET"/>
    <property type="match status" value="1"/>
</dbReference>
<feature type="domain" description="SET" evidence="6">
    <location>
        <begin position="642"/>
        <end position="777"/>
    </location>
</feature>
<dbReference type="Proteomes" id="UP001278500">
    <property type="component" value="Unassembled WGS sequence"/>
</dbReference>
<feature type="domain" description="Pre-SET" evidence="7">
    <location>
        <begin position="557"/>
        <end position="639"/>
    </location>
</feature>
<organism evidence="9 10">
    <name type="scientific">Neurospora tetraspora</name>
    <dbReference type="NCBI Taxonomy" id="94610"/>
    <lineage>
        <taxon>Eukaryota</taxon>
        <taxon>Fungi</taxon>
        <taxon>Dikarya</taxon>
        <taxon>Ascomycota</taxon>
        <taxon>Pezizomycotina</taxon>
        <taxon>Sordariomycetes</taxon>
        <taxon>Sordariomycetidae</taxon>
        <taxon>Sordariales</taxon>
        <taxon>Sordariaceae</taxon>
        <taxon>Neurospora</taxon>
    </lineage>
</organism>
<dbReference type="GO" id="GO:0005634">
    <property type="term" value="C:nucleus"/>
    <property type="evidence" value="ECO:0007669"/>
    <property type="project" value="InterPro"/>
</dbReference>
<evidence type="ECO:0000256" key="1">
    <source>
        <dbReference type="ARBA" id="ARBA00004286"/>
    </source>
</evidence>
<dbReference type="InterPro" id="IPR006115">
    <property type="entry name" value="6PGDH_NADP-bd"/>
</dbReference>
<dbReference type="InterPro" id="IPR008927">
    <property type="entry name" value="6-PGluconate_DH-like_C_sf"/>
</dbReference>
<dbReference type="GO" id="GO:0051287">
    <property type="term" value="F:NAD binding"/>
    <property type="evidence" value="ECO:0007669"/>
    <property type="project" value="InterPro"/>
</dbReference>
<dbReference type="InterPro" id="IPR007728">
    <property type="entry name" value="Pre-SET_dom"/>
</dbReference>
<dbReference type="InterPro" id="IPR046341">
    <property type="entry name" value="SET_dom_sf"/>
</dbReference>
<dbReference type="EMBL" id="JAUEPP010000008">
    <property type="protein sequence ID" value="KAK3337882.1"/>
    <property type="molecule type" value="Genomic_DNA"/>
</dbReference>
<evidence type="ECO:0000259" key="6">
    <source>
        <dbReference type="PROSITE" id="PS50280"/>
    </source>
</evidence>
<dbReference type="Pfam" id="PF03446">
    <property type="entry name" value="NAD_binding_2"/>
    <property type="match status" value="1"/>
</dbReference>
<dbReference type="InterPro" id="IPR013328">
    <property type="entry name" value="6PGD_dom2"/>
</dbReference>
<dbReference type="InterPro" id="IPR002204">
    <property type="entry name" value="3-OH-isobutyrate_DH-rel_CS"/>
</dbReference>
<evidence type="ECO:0000256" key="3">
    <source>
        <dbReference type="ARBA" id="ARBA00022603"/>
    </source>
</evidence>
<dbReference type="Gene3D" id="1.10.1040.10">
    <property type="entry name" value="N-(1-d-carboxylethyl)-l-norvaline Dehydrogenase, domain 2"/>
    <property type="match status" value="2"/>
</dbReference>
<dbReference type="GO" id="GO:0005694">
    <property type="term" value="C:chromosome"/>
    <property type="evidence" value="ECO:0007669"/>
    <property type="project" value="UniProtKB-SubCell"/>
</dbReference>
<evidence type="ECO:0000259" key="8">
    <source>
        <dbReference type="PROSITE" id="PS50868"/>
    </source>
</evidence>
<name>A0AAE0J6L4_9PEZI</name>
<keyword evidence="10" id="KW-1185">Reference proteome</keyword>
<reference evidence="9" key="1">
    <citation type="journal article" date="2023" name="Mol. Phylogenet. Evol.">
        <title>Genome-scale phylogeny and comparative genomics of the fungal order Sordariales.</title>
        <authorList>
            <person name="Hensen N."/>
            <person name="Bonometti L."/>
            <person name="Westerberg I."/>
            <person name="Brannstrom I.O."/>
            <person name="Guillou S."/>
            <person name="Cros-Aarteil S."/>
            <person name="Calhoun S."/>
            <person name="Haridas S."/>
            <person name="Kuo A."/>
            <person name="Mondo S."/>
            <person name="Pangilinan J."/>
            <person name="Riley R."/>
            <person name="LaButti K."/>
            <person name="Andreopoulos B."/>
            <person name="Lipzen A."/>
            <person name="Chen C."/>
            <person name="Yan M."/>
            <person name="Daum C."/>
            <person name="Ng V."/>
            <person name="Clum A."/>
            <person name="Steindorff A."/>
            <person name="Ohm R.A."/>
            <person name="Martin F."/>
            <person name="Silar P."/>
            <person name="Natvig D.O."/>
            <person name="Lalanne C."/>
            <person name="Gautier V."/>
            <person name="Ament-Velasquez S.L."/>
            <person name="Kruys A."/>
            <person name="Hutchinson M.I."/>
            <person name="Powell A.J."/>
            <person name="Barry K."/>
            <person name="Miller A.N."/>
            <person name="Grigoriev I.V."/>
            <person name="Debuchy R."/>
            <person name="Gladieux P."/>
            <person name="Hiltunen Thoren M."/>
            <person name="Johannesson H."/>
        </authorList>
    </citation>
    <scope>NUCLEOTIDE SEQUENCE</scope>
    <source>
        <strain evidence="9">CBS 560.94</strain>
    </source>
</reference>
<keyword evidence="3" id="KW-0489">Methyltransferase</keyword>
<dbReference type="SUPFAM" id="SSF51735">
    <property type="entry name" value="NAD(P)-binding Rossmann-fold domains"/>
    <property type="match status" value="1"/>
</dbReference>
<evidence type="ECO:0000313" key="9">
    <source>
        <dbReference type="EMBL" id="KAK3337882.1"/>
    </source>
</evidence>
<dbReference type="PANTHER" id="PTHR43060">
    <property type="entry name" value="3-HYDROXYISOBUTYRATE DEHYDROGENASE-LIKE 1, MITOCHONDRIAL-RELATED"/>
    <property type="match status" value="1"/>
</dbReference>
<comment type="caution">
    <text evidence="9">The sequence shown here is derived from an EMBL/GenBank/DDBJ whole genome shotgun (WGS) entry which is preliminary data.</text>
</comment>
<accession>A0AAE0J6L4</accession>
<dbReference type="AlphaFoldDB" id="A0AAE0J6L4"/>
<dbReference type="GO" id="GO:0008270">
    <property type="term" value="F:zinc ion binding"/>
    <property type="evidence" value="ECO:0007669"/>
    <property type="project" value="InterPro"/>
</dbReference>
<reference evidence="9" key="2">
    <citation type="submission" date="2023-06" db="EMBL/GenBank/DDBJ databases">
        <authorList>
            <consortium name="Lawrence Berkeley National Laboratory"/>
            <person name="Haridas S."/>
            <person name="Hensen N."/>
            <person name="Bonometti L."/>
            <person name="Westerberg I."/>
            <person name="Brannstrom I.O."/>
            <person name="Guillou S."/>
            <person name="Cros-Aarteil S."/>
            <person name="Calhoun S."/>
            <person name="Kuo A."/>
            <person name="Mondo S."/>
            <person name="Pangilinan J."/>
            <person name="Riley R."/>
            <person name="Labutti K."/>
            <person name="Andreopoulos B."/>
            <person name="Lipzen A."/>
            <person name="Chen C."/>
            <person name="Yanf M."/>
            <person name="Daum C."/>
            <person name="Ng V."/>
            <person name="Clum A."/>
            <person name="Steindorff A."/>
            <person name="Ohm R."/>
            <person name="Martin F."/>
            <person name="Silar P."/>
            <person name="Natvig D."/>
            <person name="Lalanne C."/>
            <person name="Gautier V."/>
            <person name="Ament-Velasquez S.L."/>
            <person name="Kruys A."/>
            <person name="Hutchinson M.I."/>
            <person name="Powell A.J."/>
            <person name="Barry K."/>
            <person name="Miller A.N."/>
            <person name="Grigoriev I.V."/>
            <person name="Debuchy R."/>
            <person name="Gladieux P."/>
            <person name="Thoren M.H."/>
            <person name="Johannesson H."/>
        </authorList>
    </citation>
    <scope>NUCLEOTIDE SEQUENCE</scope>
    <source>
        <strain evidence="9">CBS 560.94</strain>
    </source>
</reference>
<dbReference type="CDD" id="cd19473">
    <property type="entry name" value="SET_SUV39H_DIM5-like"/>
    <property type="match status" value="1"/>
</dbReference>
<dbReference type="PANTHER" id="PTHR43060:SF17">
    <property type="entry name" value="L-THREONATE DEHYDROGENASE"/>
    <property type="match status" value="1"/>
</dbReference>
<dbReference type="PROSITE" id="PS00895">
    <property type="entry name" value="3_HYDROXYISOBUT_DH"/>
    <property type="match status" value="1"/>
</dbReference>
<sequence length="811" mass="87619">MSDTKQPVAFIGLGAMGFGMATHLIKQGYPVTGFDVWPPTLEKFSAAGGLTASTPASAVADKPLCVCMVATAQQAQSVLIDGPDAAAPTLPQGAVLLLCSTVPCDYVQSLAKQLSAIGRPDIHLIDCPVSGGAARAADGTLSIMAGVPSEEALGKSKPLLEELADPAKLYIVQGGIGAGSNMKMVHQVLAAVQILAASEAMGFATHLGLDLAKTNEAVLNSNAWNWMFEHRTPRMLTGYQPIASATVIIVKDTSIITAEARRSGFPTLMTSVAEQVYFSAVGRGYGADDDSGLVRLYAEGKGKVGPVQGTAGSDEEKLALVIGLLKGILLCSAAEALAFADKVGLDLDQVFDLCINAAGGSRMLNKYGPSIIKAFREGTARQGWTAAESKTSLQEVADGLFAAVEEAQRLKAPVFLGSQALNVIRLALQSSPAGVAAGAVVKVLILLVSWFPYQRVESCSGLPFQPVTIRSEQDHLVKAKMERAFRPHFFNHGKPDANPEETRNCHWCQIRSFATHTQLPISIVNHEDDAFLNPNFRFIDHSVIGKNVPVADQSFRVGCSCASDEECMYSTCQCLDEMAPDSDEEADPYTRKKRFAYYSQGAKKGLLRDRVLQSQEPIYECHEGCACSKDCPNRVVERGRTVPLQIFRTKDRGWGVKCPVNIKRGQFVDRYLGEIITSEEADRRRAESTIARRKDVYLFALDKFSDPDSLDPLLAGQPLEVDGEYMSGPTRFINHSCDPNMAIFARVGDHADKHIHDLALFAIKDIPKGTELTFDYVNGLTGLESDAHDPSKISEMTKCLCGTAKCRGYLW</sequence>
<dbReference type="PROSITE" id="PS50867">
    <property type="entry name" value="PRE_SET"/>
    <property type="match status" value="1"/>
</dbReference>
<evidence type="ECO:0000313" key="10">
    <source>
        <dbReference type="Proteomes" id="UP001278500"/>
    </source>
</evidence>
<evidence type="ECO:0000256" key="2">
    <source>
        <dbReference type="ARBA" id="ARBA00022454"/>
    </source>
</evidence>
<dbReference type="GO" id="GO:0050661">
    <property type="term" value="F:NADP binding"/>
    <property type="evidence" value="ECO:0007669"/>
    <property type="project" value="InterPro"/>
</dbReference>
<evidence type="ECO:0000256" key="5">
    <source>
        <dbReference type="ARBA" id="ARBA00022691"/>
    </source>
</evidence>
<keyword evidence="5" id="KW-0949">S-adenosyl-L-methionine</keyword>